<evidence type="ECO:0000313" key="1">
    <source>
        <dbReference type="EMBL" id="KAF3764042.1"/>
    </source>
</evidence>
<organism evidence="1 2">
    <name type="scientific">Cryphonectria parasitica (strain ATCC 38755 / EP155)</name>
    <dbReference type="NCBI Taxonomy" id="660469"/>
    <lineage>
        <taxon>Eukaryota</taxon>
        <taxon>Fungi</taxon>
        <taxon>Dikarya</taxon>
        <taxon>Ascomycota</taxon>
        <taxon>Pezizomycotina</taxon>
        <taxon>Sordariomycetes</taxon>
        <taxon>Sordariomycetidae</taxon>
        <taxon>Diaporthales</taxon>
        <taxon>Cryphonectriaceae</taxon>
        <taxon>Cryphonectria-Endothia species complex</taxon>
        <taxon>Cryphonectria</taxon>
    </lineage>
</organism>
<evidence type="ECO:0000313" key="2">
    <source>
        <dbReference type="Proteomes" id="UP000803844"/>
    </source>
</evidence>
<reference evidence="1" key="1">
    <citation type="journal article" date="2020" name="Phytopathology">
        <title>Genome sequence of the chestnut blight fungus Cryphonectria parasitica EP155: A fundamental resource for an archetypical invasive plant pathogen.</title>
        <authorList>
            <person name="Crouch J.A."/>
            <person name="Dawe A."/>
            <person name="Aerts A."/>
            <person name="Barry K."/>
            <person name="Churchill A.C.L."/>
            <person name="Grimwood J."/>
            <person name="Hillman B."/>
            <person name="Milgroom M.G."/>
            <person name="Pangilinan J."/>
            <person name="Smith M."/>
            <person name="Salamov A."/>
            <person name="Schmutz J."/>
            <person name="Yadav J."/>
            <person name="Grigoriev I.V."/>
            <person name="Nuss D."/>
        </authorList>
    </citation>
    <scope>NUCLEOTIDE SEQUENCE</scope>
    <source>
        <strain evidence="1">EP155</strain>
    </source>
</reference>
<feature type="non-terminal residue" evidence="1">
    <location>
        <position position="1"/>
    </location>
</feature>
<gene>
    <name evidence="1" type="ORF">M406DRAFT_263097</name>
</gene>
<sequence>LRRVGWATHLQGLDLIRTKELVSPIWDNEPTLQALWQSFQRNAQQARYTAVASVVSYSVLFEINRKNKHIKPKQPFDS</sequence>
<dbReference type="Proteomes" id="UP000803844">
    <property type="component" value="Unassembled WGS sequence"/>
</dbReference>
<dbReference type="GeneID" id="63834692"/>
<name>A0A9P5CN82_CRYP1</name>
<keyword evidence="2" id="KW-1185">Reference proteome</keyword>
<protein>
    <submittedName>
        <fullName evidence="1">Uncharacterized protein</fullName>
    </submittedName>
</protein>
<dbReference type="EMBL" id="MU032349">
    <property type="protein sequence ID" value="KAF3764042.1"/>
    <property type="molecule type" value="Genomic_DNA"/>
</dbReference>
<accession>A0A9P5CN82</accession>
<proteinExistence type="predicted"/>
<dbReference type="AlphaFoldDB" id="A0A9P5CN82"/>
<comment type="caution">
    <text evidence="1">The sequence shown here is derived from an EMBL/GenBank/DDBJ whole genome shotgun (WGS) entry which is preliminary data.</text>
</comment>
<dbReference type="OrthoDB" id="5244177at2759"/>
<dbReference type="RefSeq" id="XP_040775003.1">
    <property type="nucleotide sequence ID" value="XM_040917563.1"/>
</dbReference>